<proteinExistence type="predicted"/>
<organism evidence="4">
    <name type="scientific">Panicum hallii</name>
    <dbReference type="NCBI Taxonomy" id="206008"/>
    <lineage>
        <taxon>Eukaryota</taxon>
        <taxon>Viridiplantae</taxon>
        <taxon>Streptophyta</taxon>
        <taxon>Embryophyta</taxon>
        <taxon>Tracheophyta</taxon>
        <taxon>Spermatophyta</taxon>
        <taxon>Magnoliopsida</taxon>
        <taxon>Liliopsida</taxon>
        <taxon>Poales</taxon>
        <taxon>Poaceae</taxon>
        <taxon>PACMAD clade</taxon>
        <taxon>Panicoideae</taxon>
        <taxon>Panicodae</taxon>
        <taxon>Paniceae</taxon>
        <taxon>Panicinae</taxon>
        <taxon>Panicum</taxon>
        <taxon>Panicum sect. Panicum</taxon>
    </lineage>
</organism>
<dbReference type="InterPro" id="IPR036047">
    <property type="entry name" value="F-box-like_dom_sf"/>
</dbReference>
<dbReference type="EMBL" id="CM008047">
    <property type="protein sequence ID" value="PAN09231.1"/>
    <property type="molecule type" value="Genomic_DNA"/>
</dbReference>
<dbReference type="Proteomes" id="UP000243499">
    <property type="component" value="Chromosome 2"/>
</dbReference>
<dbReference type="Gramene" id="PAN09231">
    <property type="protein sequence ID" value="PAN09231"/>
    <property type="gene ID" value="PAHAL_2G011300"/>
</dbReference>
<name>A0A2S3GVB0_9POAL</name>
<accession>A0A2S3GVB0</accession>
<evidence type="ECO:0000259" key="2">
    <source>
        <dbReference type="Pfam" id="PF00646"/>
    </source>
</evidence>
<evidence type="ECO:0000259" key="3">
    <source>
        <dbReference type="Pfam" id="PF08387"/>
    </source>
</evidence>
<protein>
    <submittedName>
        <fullName evidence="4">Uncharacterized protein</fullName>
    </submittedName>
</protein>
<feature type="domain" description="FBD" evidence="3">
    <location>
        <begin position="329"/>
        <end position="364"/>
    </location>
</feature>
<dbReference type="Pfam" id="PF08387">
    <property type="entry name" value="FBD"/>
    <property type="match status" value="1"/>
</dbReference>
<dbReference type="PANTHER" id="PTHR34709">
    <property type="entry name" value="OS10G0396666 PROTEIN"/>
    <property type="match status" value="1"/>
</dbReference>
<dbReference type="InterPro" id="IPR006566">
    <property type="entry name" value="FBD"/>
</dbReference>
<feature type="domain" description="F-box" evidence="2">
    <location>
        <begin position="26"/>
        <end position="62"/>
    </location>
</feature>
<dbReference type="Pfam" id="PF00646">
    <property type="entry name" value="F-box"/>
    <property type="match status" value="1"/>
</dbReference>
<evidence type="ECO:0000256" key="1">
    <source>
        <dbReference type="SAM" id="MobiDB-lite"/>
    </source>
</evidence>
<sequence length="410" mass="45872">MRSGGDGESAAKRAKLSSGDDGEDRLSALPDDVLVLILLRLDTTAATRTSVLSRRCRRVWALLPELCIPVAPEPHRFRDALDAHEMPLRDLLVVAGGAESLAVWLPAAARREEEEAAQGGAFEFPCFEKATSISLILGFHGLAMPPTGVFARLTGIYLSRVRFHGPCALGDAVSSPRCPCLQKLTVSDSRGLGDLTINSDSLLRMDTEIHRLPIITVEIFSLVLLCNIAEHTQSSLFRYILVIQEEIENYEYLMEDMTVLPNTTFLCLVVIANGHAFGASSFHVLRLCTGIRRLTLHFAAPTGFEAQTVCPSGCICDQPGEWETEELSLSHLEEFEIRDLRGSAHEVAFVKRFFSWATVLKQMKVTFYYKITEIKAKELYQMLWSFSSPGIRMTFYIYRKFRKVVYVPED</sequence>
<dbReference type="PANTHER" id="PTHR34709:SF74">
    <property type="entry name" value="F-BOX DOMAIN-CONTAINING PROTEIN"/>
    <property type="match status" value="1"/>
</dbReference>
<feature type="region of interest" description="Disordered" evidence="1">
    <location>
        <begin position="1"/>
        <end position="23"/>
    </location>
</feature>
<gene>
    <name evidence="4" type="ORF">PAHAL_2G011300</name>
</gene>
<dbReference type="InterPro" id="IPR001810">
    <property type="entry name" value="F-box_dom"/>
</dbReference>
<reference evidence="4" key="1">
    <citation type="submission" date="2018-04" db="EMBL/GenBank/DDBJ databases">
        <title>WGS assembly of Panicum hallii.</title>
        <authorList>
            <person name="Lovell J."/>
            <person name="Jenkins J."/>
            <person name="Lowry D."/>
            <person name="Mamidi S."/>
            <person name="Sreedasyam A."/>
            <person name="Weng X."/>
            <person name="Barry K."/>
            <person name="Bonette J."/>
            <person name="Campitelli B."/>
            <person name="Daum C."/>
            <person name="Gordon S."/>
            <person name="Gould B."/>
            <person name="Lipzen A."/>
            <person name="Macqueen A."/>
            <person name="Palacio-Mejia J."/>
            <person name="Plott C."/>
            <person name="Shakirov E."/>
            <person name="Shu S."/>
            <person name="Yoshinaga Y."/>
            <person name="Zane M."/>
            <person name="Rokhsar D."/>
            <person name="Grimwood J."/>
            <person name="Schmutz J."/>
            <person name="Juenger T."/>
        </authorList>
    </citation>
    <scope>NUCLEOTIDE SEQUENCE [LARGE SCALE GENOMIC DNA]</scope>
    <source>
        <strain evidence="4">FIL2</strain>
    </source>
</reference>
<dbReference type="AlphaFoldDB" id="A0A2S3GVB0"/>
<dbReference type="InterPro" id="IPR055312">
    <property type="entry name" value="FBL15-like"/>
</dbReference>
<dbReference type="SUPFAM" id="SSF81383">
    <property type="entry name" value="F-box domain"/>
    <property type="match status" value="1"/>
</dbReference>
<evidence type="ECO:0000313" key="4">
    <source>
        <dbReference type="EMBL" id="PAN09231.1"/>
    </source>
</evidence>